<sequence length="203" mass="22768">MEENRKLTVKSPTYNDCSKPALTDTIEITGKRVNSIILELKATPGILHSVDNFKAAILTLVQVMQTAGGIDVDIEDTVTVNLKFESPLTEDQFAVVKCLFANDSNGDNDTKQLSDECSLISDEYLSTAAVEKIESPSELDIYSQKETLKVVQPNSTEYFTKPSCKYCDDKDKIIRTLKQKQNKSFKMYIIEIKRTINIINGNN</sequence>
<name>A0A8S3QRF5_MYTED</name>
<proteinExistence type="predicted"/>
<dbReference type="AlphaFoldDB" id="A0A8S3QRF5"/>
<evidence type="ECO:0000313" key="1">
    <source>
        <dbReference type="EMBL" id="CAG2199206.1"/>
    </source>
</evidence>
<dbReference type="OrthoDB" id="10378286at2759"/>
<dbReference type="Proteomes" id="UP000683360">
    <property type="component" value="Unassembled WGS sequence"/>
</dbReference>
<accession>A0A8S3QRF5</accession>
<organism evidence="1 2">
    <name type="scientific">Mytilus edulis</name>
    <name type="common">Blue mussel</name>
    <dbReference type="NCBI Taxonomy" id="6550"/>
    <lineage>
        <taxon>Eukaryota</taxon>
        <taxon>Metazoa</taxon>
        <taxon>Spiralia</taxon>
        <taxon>Lophotrochozoa</taxon>
        <taxon>Mollusca</taxon>
        <taxon>Bivalvia</taxon>
        <taxon>Autobranchia</taxon>
        <taxon>Pteriomorphia</taxon>
        <taxon>Mytilida</taxon>
        <taxon>Mytiloidea</taxon>
        <taxon>Mytilidae</taxon>
        <taxon>Mytilinae</taxon>
        <taxon>Mytilus</taxon>
    </lineage>
</organism>
<gene>
    <name evidence="1" type="ORF">MEDL_13927</name>
</gene>
<protein>
    <submittedName>
        <fullName evidence="1">Uncharacterized protein</fullName>
    </submittedName>
</protein>
<reference evidence="1" key="1">
    <citation type="submission" date="2021-03" db="EMBL/GenBank/DDBJ databases">
        <authorList>
            <person name="Bekaert M."/>
        </authorList>
    </citation>
    <scope>NUCLEOTIDE SEQUENCE</scope>
</reference>
<keyword evidence="2" id="KW-1185">Reference proteome</keyword>
<evidence type="ECO:0000313" key="2">
    <source>
        <dbReference type="Proteomes" id="UP000683360"/>
    </source>
</evidence>
<dbReference type="EMBL" id="CAJPWZ010000716">
    <property type="protein sequence ID" value="CAG2199206.1"/>
    <property type="molecule type" value="Genomic_DNA"/>
</dbReference>
<comment type="caution">
    <text evidence="1">The sequence shown here is derived from an EMBL/GenBank/DDBJ whole genome shotgun (WGS) entry which is preliminary data.</text>
</comment>